<sequence length="258" mass="29118">MHSSTSFQSNLLISSSSFPSMADSPISESKFSLSRIWNPSIFNSSPTLSRFLVASLEREPYFFRPTFQFLIPIRNDPATTLDLTTITKEQDPGSFNGFHSNTPATVQTLGFPPIGLRVLNCQQYSKQPKKMNSHSKVTDQTPIFIDSSPAISPLAEEMEISMLLTPPGYSIYDGDCFTQPEFDALFAFVMNQITIYCRDNYPKNFLEHEARVKLYMDISRGFKFANVHNLIPKYEDGIPHGPSSGDNHTLRRILQVVD</sequence>
<proteinExistence type="predicted"/>
<dbReference type="EMBL" id="VSWC01000080">
    <property type="protein sequence ID" value="KAA1092404.1"/>
    <property type="molecule type" value="Genomic_DNA"/>
</dbReference>
<organism evidence="1 2">
    <name type="scientific">Puccinia graminis f. sp. tritici</name>
    <dbReference type="NCBI Taxonomy" id="56615"/>
    <lineage>
        <taxon>Eukaryota</taxon>
        <taxon>Fungi</taxon>
        <taxon>Dikarya</taxon>
        <taxon>Basidiomycota</taxon>
        <taxon>Pucciniomycotina</taxon>
        <taxon>Pucciniomycetes</taxon>
        <taxon>Pucciniales</taxon>
        <taxon>Pucciniaceae</taxon>
        <taxon>Puccinia</taxon>
    </lineage>
</organism>
<protein>
    <submittedName>
        <fullName evidence="1">Uncharacterized protein</fullName>
    </submittedName>
</protein>
<evidence type="ECO:0000313" key="1">
    <source>
        <dbReference type="EMBL" id="KAA1092404.1"/>
    </source>
</evidence>
<gene>
    <name evidence="1" type="ORF">PGT21_001614</name>
</gene>
<keyword evidence="2" id="KW-1185">Reference proteome</keyword>
<accession>A0A5B0NV79</accession>
<dbReference type="Proteomes" id="UP000324748">
    <property type="component" value="Unassembled WGS sequence"/>
</dbReference>
<comment type="caution">
    <text evidence="1">The sequence shown here is derived from an EMBL/GenBank/DDBJ whole genome shotgun (WGS) entry which is preliminary data.</text>
</comment>
<name>A0A5B0NV79_PUCGR</name>
<reference evidence="1 2" key="1">
    <citation type="submission" date="2019-05" db="EMBL/GenBank/DDBJ databases">
        <title>Emergence of the Ug99 lineage of the wheat stem rust pathogen through somatic hybridization.</title>
        <authorList>
            <person name="Li F."/>
            <person name="Upadhyaya N.M."/>
            <person name="Sperschneider J."/>
            <person name="Matny O."/>
            <person name="Nguyen-Phuc H."/>
            <person name="Mago R."/>
            <person name="Raley C."/>
            <person name="Miller M.E."/>
            <person name="Silverstein K.A.T."/>
            <person name="Henningsen E."/>
            <person name="Hirsch C.D."/>
            <person name="Visser B."/>
            <person name="Pretorius Z.A."/>
            <person name="Steffenson B.J."/>
            <person name="Schwessinger B."/>
            <person name="Dodds P.N."/>
            <person name="Figueroa M."/>
        </authorList>
    </citation>
    <scope>NUCLEOTIDE SEQUENCE [LARGE SCALE GENOMIC DNA]</scope>
    <source>
        <strain evidence="1">21-0</strain>
    </source>
</reference>
<dbReference type="AlphaFoldDB" id="A0A5B0NV79"/>
<evidence type="ECO:0000313" key="2">
    <source>
        <dbReference type="Proteomes" id="UP000324748"/>
    </source>
</evidence>